<dbReference type="RefSeq" id="WP_044832096.1">
    <property type="nucleotide sequence ID" value="NZ_CP059735.1"/>
</dbReference>
<dbReference type="KEGG" id="tact:SG35_021455"/>
<evidence type="ECO:0000313" key="1">
    <source>
        <dbReference type="EMBL" id="WDD97838.1"/>
    </source>
</evidence>
<accession>A0AAF0C2B0</accession>
<proteinExistence type="predicted"/>
<sequence length="65" mass="7672">MSISALNVDSPTQTVFKDKTPRDDFNFALQRLRDTGLYRKIVDRYLRGFAQTGRRMDYRLSELRA</sequence>
<gene>
    <name evidence="1" type="ORF">SG35_021455</name>
</gene>
<protein>
    <submittedName>
        <fullName evidence="1">Uncharacterized protein</fullName>
    </submittedName>
</protein>
<reference evidence="1 2" key="1">
    <citation type="journal article" date="2015" name="Genome Announc.">
        <title>Draft Genome Sequences of Marine Isolates of Thalassomonas viridans and Thalassomonas actiniarum.</title>
        <authorList>
            <person name="Olonade I."/>
            <person name="van Zyl L.J."/>
            <person name="Trindade M."/>
        </authorList>
    </citation>
    <scope>NUCLEOTIDE SEQUENCE [LARGE SCALE GENOMIC DNA]</scope>
    <source>
        <strain evidence="1 2">A5K-106</strain>
    </source>
</reference>
<organism evidence="1 2">
    <name type="scientific">Thalassomonas actiniarum</name>
    <dbReference type="NCBI Taxonomy" id="485447"/>
    <lineage>
        <taxon>Bacteria</taxon>
        <taxon>Pseudomonadati</taxon>
        <taxon>Pseudomonadota</taxon>
        <taxon>Gammaproteobacteria</taxon>
        <taxon>Alteromonadales</taxon>
        <taxon>Colwelliaceae</taxon>
        <taxon>Thalassomonas</taxon>
    </lineage>
</organism>
<dbReference type="AlphaFoldDB" id="A0AAF0C2B0"/>
<keyword evidence="2" id="KW-1185">Reference proteome</keyword>
<dbReference type="EMBL" id="CP059735">
    <property type="protein sequence ID" value="WDD97838.1"/>
    <property type="molecule type" value="Genomic_DNA"/>
</dbReference>
<dbReference type="Proteomes" id="UP000032568">
    <property type="component" value="Chromosome"/>
</dbReference>
<name>A0AAF0C2B0_9GAMM</name>
<reference evidence="1 2" key="2">
    <citation type="journal article" date="2022" name="Mar. Drugs">
        <title>Bioassay-Guided Fractionation Leads to the Detection of Cholic Acid Generated by the Rare Thalassomonas sp.</title>
        <authorList>
            <person name="Pheiffer F."/>
            <person name="Schneider Y.K."/>
            <person name="Hansen E.H."/>
            <person name="Andersen J.H."/>
            <person name="Isaksson J."/>
            <person name="Busche T."/>
            <person name="R C."/>
            <person name="Kalinowski J."/>
            <person name="Zyl L.V."/>
            <person name="Trindade M."/>
        </authorList>
    </citation>
    <scope>NUCLEOTIDE SEQUENCE [LARGE SCALE GENOMIC DNA]</scope>
    <source>
        <strain evidence="1 2">A5K-106</strain>
    </source>
</reference>
<evidence type="ECO:0000313" key="2">
    <source>
        <dbReference type="Proteomes" id="UP000032568"/>
    </source>
</evidence>